<dbReference type="GO" id="GO:0005524">
    <property type="term" value="F:ATP binding"/>
    <property type="evidence" value="ECO:0007669"/>
    <property type="project" value="InterPro"/>
</dbReference>
<dbReference type="GO" id="GO:0016887">
    <property type="term" value="F:ATP hydrolysis activity"/>
    <property type="evidence" value="ECO:0007669"/>
    <property type="project" value="InterPro"/>
</dbReference>
<proteinExistence type="predicted"/>
<dbReference type="SUPFAM" id="SSF52540">
    <property type="entry name" value="P-loop containing nucleoside triphosphate hydrolases"/>
    <property type="match status" value="1"/>
</dbReference>
<gene>
    <name evidence="2" type="ORF">AC529_01900</name>
</gene>
<dbReference type="EMBL" id="LGEM01000011">
    <property type="protein sequence ID" value="KUP98386.1"/>
    <property type="molecule type" value="Genomic_DNA"/>
</dbReference>
<accession>A0A147KM81</accession>
<dbReference type="PANTHER" id="PTHR23077:SF198">
    <property type="entry name" value="ATP-DEPENDENT ZINC METALLOPROTEASE FTSH"/>
    <property type="match status" value="1"/>
</dbReference>
<reference evidence="3" key="1">
    <citation type="journal article" date="2017" name="Acta Aliment.">
        <title>Plant polysaccharide degrading enzyme system of Thermpbifida cellulosilytica TB100 revealed by de novo genome project data.</title>
        <authorList>
            <person name="Toth A."/>
            <person name="Baka E."/>
            <person name="Luzics S."/>
            <person name="Bata-Vidacs I."/>
            <person name="Nagy I."/>
            <person name="Balint B."/>
            <person name="Herceg R."/>
            <person name="Olasz F."/>
            <person name="Wilk T."/>
            <person name="Nagy T."/>
            <person name="Kriszt B."/>
            <person name="Nagy I."/>
            <person name="Kukolya J."/>
        </authorList>
    </citation>
    <scope>NUCLEOTIDE SEQUENCE [LARGE SCALE GENOMIC DNA]</scope>
    <source>
        <strain evidence="3">TB100</strain>
    </source>
</reference>
<dbReference type="Proteomes" id="UP000074382">
    <property type="component" value="Unassembled WGS sequence"/>
</dbReference>
<dbReference type="AlphaFoldDB" id="A0A147KM81"/>
<name>A0A147KM81_THECS</name>
<dbReference type="RefSeq" id="WP_068754378.1">
    <property type="nucleotide sequence ID" value="NZ_KQ950180.1"/>
</dbReference>
<dbReference type="PANTHER" id="PTHR23077">
    <property type="entry name" value="AAA-FAMILY ATPASE"/>
    <property type="match status" value="1"/>
</dbReference>
<organism evidence="2 3">
    <name type="scientific">Thermobifida cellulosilytica TB100</name>
    <dbReference type="NCBI Taxonomy" id="665004"/>
    <lineage>
        <taxon>Bacteria</taxon>
        <taxon>Bacillati</taxon>
        <taxon>Actinomycetota</taxon>
        <taxon>Actinomycetes</taxon>
        <taxon>Streptosporangiales</taxon>
        <taxon>Nocardiopsidaceae</taxon>
        <taxon>Thermobifida</taxon>
    </lineage>
</organism>
<comment type="caution">
    <text evidence="2">The sequence shown here is derived from an EMBL/GenBank/DDBJ whole genome shotgun (WGS) entry which is preliminary data.</text>
</comment>
<evidence type="ECO:0000259" key="1">
    <source>
        <dbReference type="SMART" id="SM00382"/>
    </source>
</evidence>
<protein>
    <submittedName>
        <fullName evidence="2">ATPase AAA</fullName>
    </submittedName>
</protein>
<keyword evidence="3" id="KW-1185">Reference proteome</keyword>
<dbReference type="SMART" id="SM00382">
    <property type="entry name" value="AAA"/>
    <property type="match status" value="1"/>
</dbReference>
<dbReference type="InterPro" id="IPR003593">
    <property type="entry name" value="AAA+_ATPase"/>
</dbReference>
<dbReference type="Gene3D" id="3.40.50.300">
    <property type="entry name" value="P-loop containing nucleotide triphosphate hydrolases"/>
    <property type="match status" value="1"/>
</dbReference>
<sequence>MAATADHVRALVRAHARDDDQGFYSVALQVAAKAARQGHTRFAADLRELIDAAQSRPTARRTGPIPVVKPKGELAELVTAEYPEIRLRDMTLADGVRARLERVIREQRQRERLEGFGFAPMHRLLLVGPPGTGKSMTAAVLAKELGLPLFTIRLDGLISRFMGETSAKLRVIFDATVQTRAVYLFDEFDALGGERGAGNDVGEARRILNTFLLFLDETSPESLVVAATNHPDLLDRALFRRFDMVVAYDRPNAEQAVRVLRGRLAVMDTSGVDWEQLHDHVDGLSHAELVRAAETAAKNAILSDSESVTNTDLISALDERRLAHA</sequence>
<dbReference type="Pfam" id="PF00004">
    <property type="entry name" value="AAA"/>
    <property type="match status" value="1"/>
</dbReference>
<dbReference type="InterPro" id="IPR003959">
    <property type="entry name" value="ATPase_AAA_core"/>
</dbReference>
<evidence type="ECO:0000313" key="2">
    <source>
        <dbReference type="EMBL" id="KUP98386.1"/>
    </source>
</evidence>
<dbReference type="PATRIC" id="fig|665004.4.peg.329"/>
<dbReference type="OrthoDB" id="9802352at2"/>
<feature type="domain" description="AAA+ ATPase" evidence="1">
    <location>
        <begin position="120"/>
        <end position="252"/>
    </location>
</feature>
<dbReference type="InterPro" id="IPR027417">
    <property type="entry name" value="P-loop_NTPase"/>
</dbReference>
<dbReference type="InterPro" id="IPR050168">
    <property type="entry name" value="AAA_ATPase_domain"/>
</dbReference>
<evidence type="ECO:0000313" key="3">
    <source>
        <dbReference type="Proteomes" id="UP000074382"/>
    </source>
</evidence>
<dbReference type="CDD" id="cd19481">
    <property type="entry name" value="RecA-like_protease"/>
    <property type="match status" value="1"/>
</dbReference>
<dbReference type="STRING" id="665004.AC529_01900"/>